<evidence type="ECO:0000256" key="6">
    <source>
        <dbReference type="ARBA" id="ARBA00022741"/>
    </source>
</evidence>
<evidence type="ECO:0000256" key="2">
    <source>
        <dbReference type="ARBA" id="ARBA00012980"/>
    </source>
</evidence>
<dbReference type="Proteomes" id="UP000015216">
    <property type="component" value="Chromosome"/>
</dbReference>
<dbReference type="NCBIfam" id="TIGR00041">
    <property type="entry name" value="DTMP_kinase"/>
    <property type="match status" value="1"/>
</dbReference>
<dbReference type="EMBL" id="CP003468">
    <property type="protein sequence ID" value="AGS07008.1"/>
    <property type="molecule type" value="Genomic_DNA"/>
</dbReference>
<evidence type="ECO:0000256" key="1">
    <source>
        <dbReference type="ARBA" id="ARBA00009776"/>
    </source>
</evidence>
<keyword evidence="8 12" id="KW-0067">ATP-binding</keyword>
<dbReference type="AlphaFoldDB" id="S5RQ39"/>
<evidence type="ECO:0000259" key="13">
    <source>
        <dbReference type="Pfam" id="PF02223"/>
    </source>
</evidence>
<dbReference type="GO" id="GO:0004798">
    <property type="term" value="F:dTMP kinase activity"/>
    <property type="evidence" value="ECO:0007669"/>
    <property type="project" value="UniProtKB-UniRule"/>
</dbReference>
<dbReference type="InterPro" id="IPR039430">
    <property type="entry name" value="Thymidylate_kin-like_dom"/>
</dbReference>
<dbReference type="GO" id="GO:0006233">
    <property type="term" value="P:dTDP biosynthetic process"/>
    <property type="evidence" value="ECO:0007669"/>
    <property type="project" value="InterPro"/>
</dbReference>
<evidence type="ECO:0000256" key="5">
    <source>
        <dbReference type="ARBA" id="ARBA00022727"/>
    </source>
</evidence>
<evidence type="ECO:0000256" key="7">
    <source>
        <dbReference type="ARBA" id="ARBA00022777"/>
    </source>
</evidence>
<dbReference type="FunFam" id="3.40.50.300:FF:000225">
    <property type="entry name" value="Thymidylate kinase"/>
    <property type="match status" value="1"/>
</dbReference>
<evidence type="ECO:0000256" key="4">
    <source>
        <dbReference type="ARBA" id="ARBA00022679"/>
    </source>
</evidence>
<keyword evidence="15" id="KW-1185">Reference proteome</keyword>
<name>S5RQ39_9PROT</name>
<reference evidence="14 15" key="1">
    <citation type="journal article" date="2013" name="Curr. Biol.">
        <title>Defensive bacteriome symbiont with a drastically reduced genome.</title>
        <authorList>
            <person name="Nakabachi A."/>
            <person name="Ueoka R."/>
            <person name="Oshima K."/>
            <person name="Teta R."/>
            <person name="Mangoni A."/>
            <person name="Gurgui M."/>
            <person name="Oldham N.J."/>
            <person name="van Echten-Deckert G."/>
            <person name="Okamura K."/>
            <person name="Yamamoto K."/>
            <person name="Inoue H."/>
            <person name="Ohkuma M."/>
            <person name="Hongoh Y."/>
            <person name="Miyagishima S.Y."/>
            <person name="Hattori M."/>
            <person name="Piel J."/>
            <person name="Fukatsu T."/>
        </authorList>
    </citation>
    <scope>NUCLEOTIDE SEQUENCE [LARGE SCALE GENOMIC DNA]</scope>
    <source>
        <strain evidence="14 15">DC</strain>
    </source>
</reference>
<evidence type="ECO:0000256" key="3">
    <source>
        <dbReference type="ARBA" id="ARBA00017144"/>
    </source>
</evidence>
<dbReference type="EC" id="2.7.4.9" evidence="2 12"/>
<dbReference type="PROSITE" id="PS01331">
    <property type="entry name" value="THYMIDYLATE_KINASE"/>
    <property type="match status" value="1"/>
</dbReference>
<dbReference type="PATRIC" id="fig|669502.6.peg.313"/>
<evidence type="ECO:0000256" key="9">
    <source>
        <dbReference type="ARBA" id="ARBA00029962"/>
    </source>
</evidence>
<keyword evidence="6 12" id="KW-0547">Nucleotide-binding</keyword>
<feature type="binding site" evidence="12">
    <location>
        <begin position="18"/>
        <end position="25"/>
    </location>
    <ligand>
        <name>ATP</name>
        <dbReference type="ChEBI" id="CHEBI:30616"/>
    </ligand>
</feature>
<proteinExistence type="inferred from homology"/>
<keyword evidence="4 12" id="KW-0808">Transferase</keyword>
<dbReference type="STRING" id="669502.SSDC_01620"/>
<dbReference type="OrthoDB" id="9774907at2"/>
<dbReference type="PANTHER" id="PTHR10344:SF4">
    <property type="entry name" value="UMP-CMP KINASE 2, MITOCHONDRIAL"/>
    <property type="match status" value="1"/>
</dbReference>
<keyword evidence="5 12" id="KW-0545">Nucleotide biosynthesis</keyword>
<protein>
    <recommendedName>
        <fullName evidence="3 12">Thymidylate kinase</fullName>
        <ecNumber evidence="2 12">2.7.4.9</ecNumber>
    </recommendedName>
    <alternativeName>
        <fullName evidence="9 12">dTMP kinase</fullName>
    </alternativeName>
</protein>
<dbReference type="CDD" id="cd01672">
    <property type="entry name" value="TMPK"/>
    <property type="match status" value="1"/>
</dbReference>
<evidence type="ECO:0000256" key="10">
    <source>
        <dbReference type="ARBA" id="ARBA00048743"/>
    </source>
</evidence>
<dbReference type="eggNOG" id="COG0125">
    <property type="taxonomic scope" value="Bacteria"/>
</dbReference>
<comment type="similarity">
    <text evidence="1 12">Belongs to the thymidylate kinase family.</text>
</comment>
<dbReference type="SUPFAM" id="SSF52540">
    <property type="entry name" value="P-loop containing nucleoside triphosphate hydrolases"/>
    <property type="match status" value="1"/>
</dbReference>
<dbReference type="KEGG" id="ssdc:SSDC_01620"/>
<evidence type="ECO:0000256" key="11">
    <source>
        <dbReference type="ARBA" id="ARBA00057735"/>
    </source>
</evidence>
<dbReference type="GeneID" id="301553193"/>
<accession>S5RQ39</accession>
<feature type="domain" description="Thymidylate kinase-like" evidence="13">
    <location>
        <begin position="16"/>
        <end position="201"/>
    </location>
</feature>
<dbReference type="Gene3D" id="3.40.50.300">
    <property type="entry name" value="P-loop containing nucleotide triphosphate hydrolases"/>
    <property type="match status" value="1"/>
</dbReference>
<dbReference type="InterPro" id="IPR018094">
    <property type="entry name" value="Thymidylate_kinase"/>
</dbReference>
<comment type="catalytic activity">
    <reaction evidence="10 12">
        <text>dTMP + ATP = dTDP + ADP</text>
        <dbReference type="Rhea" id="RHEA:13517"/>
        <dbReference type="ChEBI" id="CHEBI:30616"/>
        <dbReference type="ChEBI" id="CHEBI:58369"/>
        <dbReference type="ChEBI" id="CHEBI:63528"/>
        <dbReference type="ChEBI" id="CHEBI:456216"/>
        <dbReference type="EC" id="2.7.4.9"/>
    </reaction>
</comment>
<gene>
    <name evidence="12 14" type="primary">tmk</name>
    <name evidence="14" type="ORF">SSDC_01620</name>
</gene>
<evidence type="ECO:0000256" key="8">
    <source>
        <dbReference type="ARBA" id="ARBA00022840"/>
    </source>
</evidence>
<dbReference type="Pfam" id="PF02223">
    <property type="entry name" value="Thymidylate_kin"/>
    <property type="match status" value="1"/>
</dbReference>
<evidence type="ECO:0000313" key="14">
    <source>
        <dbReference type="EMBL" id="AGS07008.1"/>
    </source>
</evidence>
<organism evidence="14 15">
    <name type="scientific">Candidatus Profftella armatura</name>
    <dbReference type="NCBI Taxonomy" id="669502"/>
    <lineage>
        <taxon>Bacteria</taxon>
        <taxon>Pseudomonadati</taxon>
        <taxon>Pseudomonadota</taxon>
        <taxon>Betaproteobacteria</taxon>
        <taxon>Candidatus Profftella</taxon>
    </lineage>
</organism>
<evidence type="ECO:0000256" key="12">
    <source>
        <dbReference type="HAMAP-Rule" id="MF_00165"/>
    </source>
</evidence>
<dbReference type="RefSeq" id="WP_020915583.1">
    <property type="nucleotide sequence ID" value="NC_021885.1"/>
</dbReference>
<dbReference type="HAMAP" id="MF_00165">
    <property type="entry name" value="Thymidylate_kinase"/>
    <property type="match status" value="1"/>
</dbReference>
<comment type="function">
    <text evidence="11 12">Phosphorylation of dTMP to form dTDP in both de novo and salvage pathways of dTTP synthesis.</text>
</comment>
<keyword evidence="7 12" id="KW-0418">Kinase</keyword>
<dbReference type="InterPro" id="IPR027417">
    <property type="entry name" value="P-loop_NTPase"/>
</dbReference>
<dbReference type="GO" id="GO:0005829">
    <property type="term" value="C:cytosol"/>
    <property type="evidence" value="ECO:0007669"/>
    <property type="project" value="TreeGrafter"/>
</dbReference>
<dbReference type="PANTHER" id="PTHR10344">
    <property type="entry name" value="THYMIDYLATE KINASE"/>
    <property type="match status" value="1"/>
</dbReference>
<dbReference type="InterPro" id="IPR018095">
    <property type="entry name" value="Thymidylate_kin_CS"/>
</dbReference>
<sequence length="216" mass="25466">MKIKYNYQFFSKFITFEGIDGSGKSTHIKYVIELLKKFNINVIFTREPGGTPLGEVLRNLLLNKLMHPETETLLMFAARREHISRVIKPALKKGICVISDRFTDSSFAYQGGGRRILRNKIKILEKWVHPNIKPDLTLLFDLPLEVAKNRLNIIKSLDKFESKKNDFFHSVRMEYLRLAKKFPMRFRIINSNESIINIENQLQKFLLYFLRENNIQ</sequence>
<evidence type="ECO:0000313" key="15">
    <source>
        <dbReference type="Proteomes" id="UP000015216"/>
    </source>
</evidence>
<dbReference type="GO" id="GO:0006227">
    <property type="term" value="P:dUDP biosynthetic process"/>
    <property type="evidence" value="ECO:0007669"/>
    <property type="project" value="TreeGrafter"/>
</dbReference>
<dbReference type="GO" id="GO:0006235">
    <property type="term" value="P:dTTP biosynthetic process"/>
    <property type="evidence" value="ECO:0007669"/>
    <property type="project" value="UniProtKB-UniRule"/>
</dbReference>
<dbReference type="GO" id="GO:0005524">
    <property type="term" value="F:ATP binding"/>
    <property type="evidence" value="ECO:0007669"/>
    <property type="project" value="UniProtKB-UniRule"/>
</dbReference>
<dbReference type="HOGENOM" id="CLU_049131_0_2_4"/>